<keyword evidence="3 11" id="KW-0808">Transferase</keyword>
<keyword evidence="4" id="KW-0548">Nucleotidyltransferase</keyword>
<evidence type="ECO:0000256" key="7">
    <source>
        <dbReference type="ARBA" id="ARBA00022840"/>
    </source>
</evidence>
<dbReference type="Pfam" id="PF01909">
    <property type="entry name" value="NTP_transf_2"/>
    <property type="match status" value="1"/>
</dbReference>
<dbReference type="AlphaFoldDB" id="A0A512DQ31"/>
<gene>
    <name evidence="11" type="ORF">SAE02_27390</name>
</gene>
<feature type="domain" description="Polymerase nucleotidyl transferase" evidence="10">
    <location>
        <begin position="12"/>
        <end position="91"/>
    </location>
</feature>
<dbReference type="Gene3D" id="3.30.460.10">
    <property type="entry name" value="Beta Polymerase, domain 2"/>
    <property type="match status" value="1"/>
</dbReference>
<comment type="similarity">
    <text evidence="9">Belongs to the MntA antitoxin family.</text>
</comment>
<keyword evidence="5" id="KW-0479">Metal-binding</keyword>
<dbReference type="GO" id="GO:0016779">
    <property type="term" value="F:nucleotidyltransferase activity"/>
    <property type="evidence" value="ECO:0007669"/>
    <property type="project" value="UniProtKB-KW"/>
</dbReference>
<evidence type="ECO:0000256" key="9">
    <source>
        <dbReference type="ARBA" id="ARBA00038276"/>
    </source>
</evidence>
<keyword evidence="7" id="KW-0067">ATP-binding</keyword>
<organism evidence="11 12">
    <name type="scientific">Skermanella aerolata</name>
    <dbReference type="NCBI Taxonomy" id="393310"/>
    <lineage>
        <taxon>Bacteria</taxon>
        <taxon>Pseudomonadati</taxon>
        <taxon>Pseudomonadota</taxon>
        <taxon>Alphaproteobacteria</taxon>
        <taxon>Rhodospirillales</taxon>
        <taxon>Azospirillaceae</taxon>
        <taxon>Skermanella</taxon>
    </lineage>
</organism>
<keyword evidence="8" id="KW-0460">Magnesium</keyword>
<evidence type="ECO:0000256" key="6">
    <source>
        <dbReference type="ARBA" id="ARBA00022741"/>
    </source>
</evidence>
<evidence type="ECO:0000256" key="5">
    <source>
        <dbReference type="ARBA" id="ARBA00022723"/>
    </source>
</evidence>
<name>A0A512DQ31_9PROT</name>
<dbReference type="PANTHER" id="PTHR33571:SF19">
    <property type="entry name" value="PROTEIN ADENYLYLTRANSFERASE MJ0128-RELATED"/>
    <property type="match status" value="1"/>
</dbReference>
<dbReference type="InterPro" id="IPR002934">
    <property type="entry name" value="Polymerase_NTP_transf_dom"/>
</dbReference>
<evidence type="ECO:0000259" key="10">
    <source>
        <dbReference type="Pfam" id="PF01909"/>
    </source>
</evidence>
<evidence type="ECO:0000256" key="1">
    <source>
        <dbReference type="ARBA" id="ARBA00001946"/>
    </source>
</evidence>
<proteinExistence type="inferred from homology"/>
<dbReference type="RefSeq" id="WP_044433250.1">
    <property type="nucleotide sequence ID" value="NZ_BJYZ01000011.1"/>
</dbReference>
<dbReference type="InterPro" id="IPR052038">
    <property type="entry name" value="Type-VII_TA_antitoxin"/>
</dbReference>
<dbReference type="CDD" id="cd05403">
    <property type="entry name" value="NT_KNTase_like"/>
    <property type="match status" value="1"/>
</dbReference>
<evidence type="ECO:0000256" key="2">
    <source>
        <dbReference type="ARBA" id="ARBA00022649"/>
    </source>
</evidence>
<comment type="cofactor">
    <cofactor evidence="1">
        <name>Mg(2+)</name>
        <dbReference type="ChEBI" id="CHEBI:18420"/>
    </cofactor>
</comment>
<reference evidence="11 12" key="1">
    <citation type="submission" date="2019-07" db="EMBL/GenBank/DDBJ databases">
        <title>Whole genome shotgun sequence of Skermanella aerolata NBRC 106429.</title>
        <authorList>
            <person name="Hosoyama A."/>
            <person name="Uohara A."/>
            <person name="Ohji S."/>
            <person name="Ichikawa N."/>
        </authorList>
    </citation>
    <scope>NUCLEOTIDE SEQUENCE [LARGE SCALE GENOMIC DNA]</scope>
    <source>
        <strain evidence="11 12">NBRC 106429</strain>
    </source>
</reference>
<evidence type="ECO:0000256" key="3">
    <source>
        <dbReference type="ARBA" id="ARBA00022679"/>
    </source>
</evidence>
<dbReference type="EMBL" id="BJYZ01000011">
    <property type="protein sequence ID" value="GEO38591.1"/>
    <property type="molecule type" value="Genomic_DNA"/>
</dbReference>
<keyword evidence="6" id="KW-0547">Nucleotide-binding</keyword>
<evidence type="ECO:0000256" key="4">
    <source>
        <dbReference type="ARBA" id="ARBA00022695"/>
    </source>
</evidence>
<dbReference type="Proteomes" id="UP000321523">
    <property type="component" value="Unassembled WGS sequence"/>
</dbReference>
<comment type="caution">
    <text evidence="11">The sequence shown here is derived from an EMBL/GenBank/DDBJ whole genome shotgun (WGS) entry which is preliminary data.</text>
</comment>
<dbReference type="OrthoDB" id="559450at2"/>
<evidence type="ECO:0000313" key="11">
    <source>
        <dbReference type="EMBL" id="GEO38591.1"/>
    </source>
</evidence>
<accession>A0A512DQ31</accession>
<dbReference type="PANTHER" id="PTHR33571">
    <property type="entry name" value="SSL8005 PROTEIN"/>
    <property type="match status" value="1"/>
</dbReference>
<evidence type="ECO:0000313" key="12">
    <source>
        <dbReference type="Proteomes" id="UP000321523"/>
    </source>
</evidence>
<dbReference type="GO" id="GO:0046872">
    <property type="term" value="F:metal ion binding"/>
    <property type="evidence" value="ECO:0007669"/>
    <property type="project" value="UniProtKB-KW"/>
</dbReference>
<keyword evidence="2" id="KW-1277">Toxin-antitoxin system</keyword>
<evidence type="ECO:0000256" key="8">
    <source>
        <dbReference type="ARBA" id="ARBA00022842"/>
    </source>
</evidence>
<dbReference type="GO" id="GO:0005524">
    <property type="term" value="F:ATP binding"/>
    <property type="evidence" value="ECO:0007669"/>
    <property type="project" value="UniProtKB-KW"/>
</dbReference>
<keyword evidence="12" id="KW-1185">Reference proteome</keyword>
<protein>
    <submittedName>
        <fullName evidence="11">Nucleotidyltransferase</fullName>
    </submittedName>
</protein>
<sequence length="97" mass="10658">MRTLDDILTQLRTIQPALRGRYPIRSTGIFGSYARGEQREDSDLDLLVELGDGIDLIGYAGLQIELSDALGVPVDLVEREALRPRLAAKVLAEVVPL</sequence>
<dbReference type="SUPFAM" id="SSF81301">
    <property type="entry name" value="Nucleotidyltransferase"/>
    <property type="match status" value="1"/>
</dbReference>
<dbReference type="InterPro" id="IPR043519">
    <property type="entry name" value="NT_sf"/>
</dbReference>